<organism evidence="1 2">
    <name type="scientific">Lupinus luteus</name>
    <name type="common">European yellow lupine</name>
    <dbReference type="NCBI Taxonomy" id="3873"/>
    <lineage>
        <taxon>Eukaryota</taxon>
        <taxon>Viridiplantae</taxon>
        <taxon>Streptophyta</taxon>
        <taxon>Embryophyta</taxon>
        <taxon>Tracheophyta</taxon>
        <taxon>Spermatophyta</taxon>
        <taxon>Magnoliopsida</taxon>
        <taxon>eudicotyledons</taxon>
        <taxon>Gunneridae</taxon>
        <taxon>Pentapetalae</taxon>
        <taxon>rosids</taxon>
        <taxon>fabids</taxon>
        <taxon>Fabales</taxon>
        <taxon>Fabaceae</taxon>
        <taxon>Papilionoideae</taxon>
        <taxon>50 kb inversion clade</taxon>
        <taxon>genistoids sensu lato</taxon>
        <taxon>core genistoids</taxon>
        <taxon>Genisteae</taxon>
        <taxon>Lupinus</taxon>
    </lineage>
</organism>
<gene>
    <name evidence="1" type="ORF">LLUT_LOCUS4549</name>
</gene>
<accession>A0AAV1W203</accession>
<name>A0AAV1W203_LUPLU</name>
<evidence type="ECO:0000313" key="2">
    <source>
        <dbReference type="Proteomes" id="UP001497480"/>
    </source>
</evidence>
<keyword evidence="2" id="KW-1185">Reference proteome</keyword>
<dbReference type="Proteomes" id="UP001497480">
    <property type="component" value="Unassembled WGS sequence"/>
</dbReference>
<comment type="caution">
    <text evidence="1">The sequence shown here is derived from an EMBL/GenBank/DDBJ whole genome shotgun (WGS) entry which is preliminary data.</text>
</comment>
<protein>
    <submittedName>
        <fullName evidence="1">Uncharacterized protein</fullName>
    </submittedName>
</protein>
<reference evidence="1 2" key="1">
    <citation type="submission" date="2024-03" db="EMBL/GenBank/DDBJ databases">
        <authorList>
            <person name="Martinez-Hernandez J."/>
        </authorList>
    </citation>
    <scope>NUCLEOTIDE SEQUENCE [LARGE SCALE GENOMIC DNA]</scope>
</reference>
<dbReference type="AlphaFoldDB" id="A0AAV1W203"/>
<proteinExistence type="predicted"/>
<evidence type="ECO:0000313" key="1">
    <source>
        <dbReference type="EMBL" id="CAL0303489.1"/>
    </source>
</evidence>
<sequence>MMKWGSSVPLFTTILEKIYDLFNSNLSSHTSTLVWGTVETVCPFLTQGNTKTLTRSIQKILFTHRDFRCINTTRNLILIKNNIVWEPSIVFEHNFLSSTD</sequence>
<dbReference type="EMBL" id="CAXHTB010000003">
    <property type="protein sequence ID" value="CAL0303489.1"/>
    <property type="molecule type" value="Genomic_DNA"/>
</dbReference>